<dbReference type="InterPro" id="IPR042178">
    <property type="entry name" value="Serpin_sf_1"/>
</dbReference>
<keyword evidence="3" id="KW-0722">Serine protease inhibitor</keyword>
<evidence type="ECO:0000313" key="8">
    <source>
        <dbReference type="Proteomes" id="UP000807504"/>
    </source>
</evidence>
<evidence type="ECO:0000256" key="4">
    <source>
        <dbReference type="RuleBase" id="RU000411"/>
    </source>
</evidence>
<comment type="similarity">
    <text evidence="1 4">Belongs to the serpin family.</text>
</comment>
<organism evidence="7 8">
    <name type="scientific">Argiope bruennichi</name>
    <name type="common">Wasp spider</name>
    <name type="synonym">Aranea bruennichi</name>
    <dbReference type="NCBI Taxonomy" id="94029"/>
    <lineage>
        <taxon>Eukaryota</taxon>
        <taxon>Metazoa</taxon>
        <taxon>Ecdysozoa</taxon>
        <taxon>Arthropoda</taxon>
        <taxon>Chelicerata</taxon>
        <taxon>Arachnida</taxon>
        <taxon>Araneae</taxon>
        <taxon>Araneomorphae</taxon>
        <taxon>Entelegynae</taxon>
        <taxon>Araneoidea</taxon>
        <taxon>Araneidae</taxon>
        <taxon>Argiope</taxon>
    </lineage>
</organism>
<evidence type="ECO:0000256" key="1">
    <source>
        <dbReference type="ARBA" id="ARBA00009500"/>
    </source>
</evidence>
<dbReference type="InterPro" id="IPR036186">
    <property type="entry name" value="Serpin_sf"/>
</dbReference>
<dbReference type="CDD" id="cd19577">
    <property type="entry name" value="serpinJ_IRS-2-like"/>
    <property type="match status" value="1"/>
</dbReference>
<keyword evidence="8" id="KW-1185">Reference proteome</keyword>
<name>A0A8T0EIT2_ARGBR</name>
<gene>
    <name evidence="7" type="ORF">HNY73_016096</name>
</gene>
<proteinExistence type="inferred from homology"/>
<dbReference type="PANTHER" id="PTHR11461">
    <property type="entry name" value="SERINE PROTEASE INHIBITOR, SERPIN"/>
    <property type="match status" value="1"/>
</dbReference>
<dbReference type="Proteomes" id="UP000807504">
    <property type="component" value="Unassembled WGS sequence"/>
</dbReference>
<dbReference type="GO" id="GO:0005615">
    <property type="term" value="C:extracellular space"/>
    <property type="evidence" value="ECO:0007669"/>
    <property type="project" value="InterPro"/>
</dbReference>
<evidence type="ECO:0000256" key="3">
    <source>
        <dbReference type="ARBA" id="ARBA00022900"/>
    </source>
</evidence>
<evidence type="ECO:0000256" key="2">
    <source>
        <dbReference type="ARBA" id="ARBA00022690"/>
    </source>
</evidence>
<evidence type="ECO:0000259" key="6">
    <source>
        <dbReference type="SMART" id="SM00093"/>
    </source>
</evidence>
<evidence type="ECO:0000256" key="5">
    <source>
        <dbReference type="SAM" id="SignalP"/>
    </source>
</evidence>
<accession>A0A8T0EIT2</accession>
<dbReference type="Gene3D" id="2.30.39.10">
    <property type="entry name" value="Alpha-1-antitrypsin, domain 1"/>
    <property type="match status" value="1"/>
</dbReference>
<feature type="signal peptide" evidence="5">
    <location>
        <begin position="1"/>
        <end position="24"/>
    </location>
</feature>
<keyword evidence="5" id="KW-0732">Signal</keyword>
<comment type="caution">
    <text evidence="7">The sequence shown here is derived from an EMBL/GenBank/DDBJ whole genome shotgun (WGS) entry which is preliminary data.</text>
</comment>
<evidence type="ECO:0000313" key="7">
    <source>
        <dbReference type="EMBL" id="KAF8773431.1"/>
    </source>
</evidence>
<dbReference type="SUPFAM" id="SSF56574">
    <property type="entry name" value="Serpins"/>
    <property type="match status" value="1"/>
</dbReference>
<reference evidence="7" key="1">
    <citation type="journal article" date="2020" name="bioRxiv">
        <title>Chromosome-level reference genome of the European wasp spider Argiope bruennichi: a resource for studies on range expansion and evolutionary adaptation.</title>
        <authorList>
            <person name="Sheffer M.M."/>
            <person name="Hoppe A."/>
            <person name="Krehenwinkel H."/>
            <person name="Uhl G."/>
            <person name="Kuss A.W."/>
            <person name="Jensen L."/>
            <person name="Jensen C."/>
            <person name="Gillespie R.G."/>
            <person name="Hoff K.J."/>
            <person name="Prost S."/>
        </authorList>
    </citation>
    <scope>NUCLEOTIDE SEQUENCE</scope>
</reference>
<dbReference type="Gene3D" id="3.30.497.10">
    <property type="entry name" value="Antithrombin, subunit I, domain 2"/>
    <property type="match status" value="1"/>
</dbReference>
<reference evidence="7" key="2">
    <citation type="submission" date="2020-06" db="EMBL/GenBank/DDBJ databases">
        <authorList>
            <person name="Sheffer M."/>
        </authorList>
    </citation>
    <scope>NUCLEOTIDE SEQUENCE</scope>
</reference>
<dbReference type="EMBL" id="JABXBU010002227">
    <property type="protein sequence ID" value="KAF8773431.1"/>
    <property type="molecule type" value="Genomic_DNA"/>
</dbReference>
<dbReference type="InterPro" id="IPR000215">
    <property type="entry name" value="Serpin_fam"/>
</dbReference>
<dbReference type="GO" id="GO:0004867">
    <property type="term" value="F:serine-type endopeptidase inhibitor activity"/>
    <property type="evidence" value="ECO:0007669"/>
    <property type="project" value="UniProtKB-KW"/>
</dbReference>
<feature type="domain" description="Serpin" evidence="6">
    <location>
        <begin position="46"/>
        <end position="407"/>
    </location>
</feature>
<protein>
    <submittedName>
        <fullName evidence="7">Serpin B10 like protein</fullName>
    </submittedName>
</protein>
<sequence>MMESSPHTKFFLIVLSILISCVLSFPAEDSVTALEKLAYANNEFSMKLHRTLAENSLRNIFFSPTSLFFALGMLYKGAKGQTRVELRNVLGFNEAGLSDEEIDESFNKLLTEIFGSSQNFTLKTANAILMDQRLNLIPQYKQSMENFYHAMVQKVNFQRDRNEIVRQINAWINSQTGGKIPNFLDDLDPSTVMTILNAVYFKGLWSMPFETRDTKFERFYNYGGDAKSNRVVRMMQKSHRMFYASSPDWEMLELPYKGDRISMVIVLPKQRDGLAAVEDSLYPDQIREYRSKMKMLTVNLTLPKFKIDSSIDMNRPLEFLGLGNMFRNGANFTGMVQNERVRVSHVMHKALVEVNEEGTVAAAATGVYLVPLSLSVPREFKVDHPFCFVIVDKKSNLILFSGRVIAL</sequence>
<dbReference type="FunFam" id="3.30.497.10:FF:000001">
    <property type="entry name" value="Serine protease inhibitor"/>
    <property type="match status" value="1"/>
</dbReference>
<keyword evidence="2" id="KW-0646">Protease inhibitor</keyword>
<dbReference type="Pfam" id="PF00079">
    <property type="entry name" value="Serpin"/>
    <property type="match status" value="1"/>
</dbReference>
<dbReference type="InterPro" id="IPR042185">
    <property type="entry name" value="Serpin_sf_2"/>
</dbReference>
<dbReference type="InterPro" id="IPR023796">
    <property type="entry name" value="Serpin_dom"/>
</dbReference>
<feature type="chain" id="PRO_5035947184" evidence="5">
    <location>
        <begin position="25"/>
        <end position="407"/>
    </location>
</feature>
<dbReference type="AlphaFoldDB" id="A0A8T0EIT2"/>
<dbReference type="SMART" id="SM00093">
    <property type="entry name" value="SERPIN"/>
    <property type="match status" value="1"/>
</dbReference>
<dbReference type="PANTHER" id="PTHR11461:SF211">
    <property type="entry name" value="GH10112P-RELATED"/>
    <property type="match status" value="1"/>
</dbReference>